<gene>
    <name evidence="1" type="ORF">V6N12_064798</name>
</gene>
<reference evidence="1 2" key="1">
    <citation type="journal article" date="2024" name="G3 (Bethesda)">
        <title>Genome assembly of Hibiscus sabdariffa L. provides insights into metabolisms of medicinal natural products.</title>
        <authorList>
            <person name="Kim T."/>
        </authorList>
    </citation>
    <scope>NUCLEOTIDE SEQUENCE [LARGE SCALE GENOMIC DNA]</scope>
    <source>
        <strain evidence="1">TK-2024</strain>
        <tissue evidence="1">Old leaves</tissue>
    </source>
</reference>
<dbReference type="EMBL" id="JBBPBM010000002">
    <property type="protein sequence ID" value="KAK8596300.1"/>
    <property type="molecule type" value="Genomic_DNA"/>
</dbReference>
<evidence type="ECO:0000313" key="1">
    <source>
        <dbReference type="EMBL" id="KAK8596300.1"/>
    </source>
</evidence>
<evidence type="ECO:0000313" key="2">
    <source>
        <dbReference type="Proteomes" id="UP001472677"/>
    </source>
</evidence>
<sequence length="100" mass="11337">MKWLSGGLRDCRWSRRLSHSHAMGFTTENPLVDDRSNRQWRARWRIVLSGGVDGWFAESFGGRCNDDDGGSNMVRNFEEGNGYLVQMGEMAFGEGEACEK</sequence>
<proteinExistence type="predicted"/>
<name>A0ABR2G7R6_9ROSI</name>
<protein>
    <submittedName>
        <fullName evidence="1">Uncharacterized protein</fullName>
    </submittedName>
</protein>
<organism evidence="1 2">
    <name type="scientific">Hibiscus sabdariffa</name>
    <name type="common">roselle</name>
    <dbReference type="NCBI Taxonomy" id="183260"/>
    <lineage>
        <taxon>Eukaryota</taxon>
        <taxon>Viridiplantae</taxon>
        <taxon>Streptophyta</taxon>
        <taxon>Embryophyta</taxon>
        <taxon>Tracheophyta</taxon>
        <taxon>Spermatophyta</taxon>
        <taxon>Magnoliopsida</taxon>
        <taxon>eudicotyledons</taxon>
        <taxon>Gunneridae</taxon>
        <taxon>Pentapetalae</taxon>
        <taxon>rosids</taxon>
        <taxon>malvids</taxon>
        <taxon>Malvales</taxon>
        <taxon>Malvaceae</taxon>
        <taxon>Malvoideae</taxon>
        <taxon>Hibiscus</taxon>
    </lineage>
</organism>
<keyword evidence="2" id="KW-1185">Reference proteome</keyword>
<accession>A0ABR2G7R6</accession>
<comment type="caution">
    <text evidence="1">The sequence shown here is derived from an EMBL/GenBank/DDBJ whole genome shotgun (WGS) entry which is preliminary data.</text>
</comment>
<dbReference type="Proteomes" id="UP001472677">
    <property type="component" value="Unassembled WGS sequence"/>
</dbReference>